<dbReference type="InterPro" id="IPR011527">
    <property type="entry name" value="ABC1_TM_dom"/>
</dbReference>
<comment type="caution">
    <text evidence="6">The sequence shown here is derived from an EMBL/GenBank/DDBJ whole genome shotgun (WGS) entry which is preliminary data.</text>
</comment>
<protein>
    <submittedName>
        <fullName evidence="6">ABC-type multidrug transport system, ATPase and permease component</fullName>
    </submittedName>
</protein>
<gene>
    <name evidence="6" type="ORF">LEA_18870</name>
</gene>
<dbReference type="PROSITE" id="PS50929">
    <property type="entry name" value="ABC_TM1F"/>
    <property type="match status" value="1"/>
</dbReference>
<evidence type="ECO:0000256" key="4">
    <source>
        <dbReference type="SAM" id="Phobius"/>
    </source>
</evidence>
<keyword evidence="1 4" id="KW-0812">Transmembrane</keyword>
<evidence type="ECO:0000256" key="1">
    <source>
        <dbReference type="ARBA" id="ARBA00022692"/>
    </source>
</evidence>
<dbReference type="AlphaFoldDB" id="K1RIP0"/>
<reference evidence="6" key="1">
    <citation type="journal article" date="2013" name="Environ. Microbiol.">
        <title>Microbiota from the distal guts of lean and obese adolescents exhibit partial functional redundancy besides clear differences in community structure.</title>
        <authorList>
            <person name="Ferrer M."/>
            <person name="Ruiz A."/>
            <person name="Lanza F."/>
            <person name="Haange S.B."/>
            <person name="Oberbach A."/>
            <person name="Till H."/>
            <person name="Bargiela R."/>
            <person name="Campoy C."/>
            <person name="Segura M.T."/>
            <person name="Richter M."/>
            <person name="von Bergen M."/>
            <person name="Seifert J."/>
            <person name="Suarez A."/>
        </authorList>
    </citation>
    <scope>NUCLEOTIDE SEQUENCE</scope>
</reference>
<feature type="non-terminal residue" evidence="6">
    <location>
        <position position="193"/>
    </location>
</feature>
<dbReference type="InterPro" id="IPR036640">
    <property type="entry name" value="ABC1_TM_sf"/>
</dbReference>
<feature type="transmembrane region" description="Helical" evidence="4">
    <location>
        <begin position="73"/>
        <end position="91"/>
    </location>
</feature>
<accession>K1RIP0</accession>
<organism evidence="6">
    <name type="scientific">human gut metagenome</name>
    <dbReference type="NCBI Taxonomy" id="408170"/>
    <lineage>
        <taxon>unclassified sequences</taxon>
        <taxon>metagenomes</taxon>
        <taxon>organismal metagenomes</taxon>
    </lineage>
</organism>
<keyword evidence="3 4" id="KW-0472">Membrane</keyword>
<sequence>KMTHALRSAMCAKLDKLPAEAFVNQESGAAVSRFVGDVDTVEELFTSGIISMFADACRLCGILAVIFAENRGLALILLVVLPLLYLFTRVVQKRMLKAQLQRIHRGRRHQDETRPALHRIRHARPRSQTLGQRFPLLIRIRRRGAASPPIKPLGIRISKFRVGFFSIDARFGYRPFPCILRQAIRSTRMRGSC</sequence>
<evidence type="ECO:0000256" key="2">
    <source>
        <dbReference type="ARBA" id="ARBA00022989"/>
    </source>
</evidence>
<dbReference type="GO" id="GO:0016020">
    <property type="term" value="C:membrane"/>
    <property type="evidence" value="ECO:0007669"/>
    <property type="project" value="InterPro"/>
</dbReference>
<feature type="domain" description="ABC transmembrane type-1" evidence="5">
    <location>
        <begin position="1"/>
        <end position="101"/>
    </location>
</feature>
<name>K1RIP0_9ZZZZ</name>
<feature type="non-terminal residue" evidence="6">
    <location>
        <position position="1"/>
    </location>
</feature>
<dbReference type="Pfam" id="PF00664">
    <property type="entry name" value="ABC_membrane"/>
    <property type="match status" value="1"/>
</dbReference>
<proteinExistence type="predicted"/>
<dbReference type="GO" id="GO:0140359">
    <property type="term" value="F:ABC-type transporter activity"/>
    <property type="evidence" value="ECO:0007669"/>
    <property type="project" value="InterPro"/>
</dbReference>
<evidence type="ECO:0000259" key="5">
    <source>
        <dbReference type="PROSITE" id="PS50929"/>
    </source>
</evidence>
<keyword evidence="2 4" id="KW-1133">Transmembrane helix</keyword>
<evidence type="ECO:0000256" key="3">
    <source>
        <dbReference type="ARBA" id="ARBA00023136"/>
    </source>
</evidence>
<dbReference type="EMBL" id="AJWY01012964">
    <property type="protein sequence ID" value="EKC48432.1"/>
    <property type="molecule type" value="Genomic_DNA"/>
</dbReference>
<evidence type="ECO:0000313" key="6">
    <source>
        <dbReference type="EMBL" id="EKC48432.1"/>
    </source>
</evidence>
<dbReference type="GO" id="GO:0005524">
    <property type="term" value="F:ATP binding"/>
    <property type="evidence" value="ECO:0007669"/>
    <property type="project" value="InterPro"/>
</dbReference>
<dbReference type="SUPFAM" id="SSF90123">
    <property type="entry name" value="ABC transporter transmembrane region"/>
    <property type="match status" value="1"/>
</dbReference>
<dbReference type="Gene3D" id="1.20.1560.10">
    <property type="entry name" value="ABC transporter type 1, transmembrane domain"/>
    <property type="match status" value="1"/>
</dbReference>